<dbReference type="RefSeq" id="XP_014667908.1">
    <property type="nucleotide sequence ID" value="XM_014812422.1"/>
</dbReference>
<gene>
    <name evidence="2" type="primary">LOC106809358</name>
</gene>
<dbReference type="PANTHER" id="PTHR10559">
    <property type="entry name" value="TRANSCOBALAMIN-1/GASTRIC INTRINSIC FACTOR"/>
    <property type="match status" value="1"/>
</dbReference>
<sequence>MAISCLVQKDQPLWNLDLDFEERVNHLAAHQLSDMTFGNAHTTALAIQALQAAQRVVTQIWPPVHVGRTQFDRVHGATSALCAMAENDGSYGHSVFTTAEVLPALRWRTYIRDDALCRVTSPEPINTNGMYNVWQTNPKYITVDMLVKNAIDVNTYYNERLESVTANSSLHKILTEVQEMDPNFSFETEQTELGNMLTSLFNVDASLRDNSFWAVYRSAPGGDEYAVHVGIDEFIPQDGDTIVLKYRRADGDAQF</sequence>
<reference evidence="2" key="1">
    <citation type="submission" date="2025-08" db="UniProtKB">
        <authorList>
            <consortium name="RefSeq"/>
        </authorList>
    </citation>
    <scope>IDENTIFICATION</scope>
</reference>
<organism evidence="1 2">
    <name type="scientific">Priapulus caudatus</name>
    <name type="common">Priapulid worm</name>
    <dbReference type="NCBI Taxonomy" id="37621"/>
    <lineage>
        <taxon>Eukaryota</taxon>
        <taxon>Metazoa</taxon>
        <taxon>Ecdysozoa</taxon>
        <taxon>Scalidophora</taxon>
        <taxon>Priapulida</taxon>
        <taxon>Priapulimorpha</taxon>
        <taxon>Priapulimorphida</taxon>
        <taxon>Priapulidae</taxon>
        <taxon>Priapulus</taxon>
    </lineage>
</organism>
<dbReference type="GeneID" id="106809358"/>
<evidence type="ECO:0000313" key="1">
    <source>
        <dbReference type="Proteomes" id="UP000695022"/>
    </source>
</evidence>
<protein>
    <submittedName>
        <fullName evidence="2">Gastric intrinsic factor-like</fullName>
    </submittedName>
</protein>
<dbReference type="Gene3D" id="2.170.130.30">
    <property type="match status" value="1"/>
</dbReference>
<dbReference type="InterPro" id="IPR051588">
    <property type="entry name" value="Cobalamin_Transport"/>
</dbReference>
<dbReference type="Proteomes" id="UP000695022">
    <property type="component" value="Unplaced"/>
</dbReference>
<proteinExistence type="predicted"/>
<name>A0ABM1E6T7_PRICU</name>
<accession>A0ABM1E6T7</accession>
<dbReference type="Gene3D" id="1.50.10.20">
    <property type="match status" value="1"/>
</dbReference>
<evidence type="ECO:0000313" key="2">
    <source>
        <dbReference type="RefSeq" id="XP_014667908.1"/>
    </source>
</evidence>
<keyword evidence="1" id="KW-1185">Reference proteome</keyword>
<dbReference type="PANTHER" id="PTHR10559:SF18">
    <property type="entry name" value="TRANSCOBALAMIN II"/>
    <property type="match status" value="1"/>
</dbReference>